<sequence>MLNPNPHIQPVAITPDHTAWVIDDALLDPDAWVQRAATHFDAFEEQPHNAYPGPELRMPDGVTAALDAWLAEHLHARMGLAGTVRGHSRLSIATRAPHDLQPRQWLCHRDRLTDAPGQRVLATVLYLFRDPALGGTAFFAPRHGERDTAMLVHESGTLPPAAFTARYGLTPGYMTASNPWFEKLASIEPRYNRLVAYDGGALWHCSDIAVPESLTADPTRGRLTLNGFFVCTPTL</sequence>
<accession>A0ABS7T2R5</accession>
<dbReference type="Gene3D" id="2.60.120.620">
    <property type="entry name" value="q2cbj1_9rhob like domain"/>
    <property type="match status" value="1"/>
</dbReference>
<dbReference type="InterPro" id="IPR045617">
    <property type="entry name" value="DUF6445"/>
</dbReference>
<evidence type="ECO:0000313" key="2">
    <source>
        <dbReference type="Proteomes" id="UP001430954"/>
    </source>
</evidence>
<dbReference type="Pfam" id="PF20043">
    <property type="entry name" value="DUF6445"/>
    <property type="match status" value="1"/>
</dbReference>
<dbReference type="RefSeq" id="WP_223674373.1">
    <property type="nucleotide sequence ID" value="NZ_JAINZW010000001.1"/>
</dbReference>
<keyword evidence="2" id="KW-1185">Reference proteome</keyword>
<protein>
    <submittedName>
        <fullName evidence="1">DUF6445 family protein</fullName>
    </submittedName>
</protein>
<name>A0ABS7T2R5_9GAMM</name>
<organism evidence="1 2">
    <name type="scientific">Novilysobacter selenitireducens</name>
    <dbReference type="NCBI Taxonomy" id="2872639"/>
    <lineage>
        <taxon>Bacteria</taxon>
        <taxon>Pseudomonadati</taxon>
        <taxon>Pseudomonadota</taxon>
        <taxon>Gammaproteobacteria</taxon>
        <taxon>Lysobacterales</taxon>
        <taxon>Lysobacteraceae</taxon>
        <taxon>Novilysobacter</taxon>
    </lineage>
</organism>
<gene>
    <name evidence="1" type="ORF">K6753_01280</name>
</gene>
<dbReference type="EMBL" id="JAINZW010000001">
    <property type="protein sequence ID" value="MBZ4038166.1"/>
    <property type="molecule type" value="Genomic_DNA"/>
</dbReference>
<dbReference type="Proteomes" id="UP001430954">
    <property type="component" value="Unassembled WGS sequence"/>
</dbReference>
<evidence type="ECO:0000313" key="1">
    <source>
        <dbReference type="EMBL" id="MBZ4038166.1"/>
    </source>
</evidence>
<comment type="caution">
    <text evidence="1">The sequence shown here is derived from an EMBL/GenBank/DDBJ whole genome shotgun (WGS) entry which is preliminary data.</text>
</comment>
<proteinExistence type="predicted"/>
<reference evidence="1 2" key="1">
    <citation type="submission" date="2021-09" db="EMBL/GenBank/DDBJ databases">
        <title>Lysobacter sp. 13A isolated from the river sediment.</title>
        <authorList>
            <person name="Liu H."/>
            <person name="Li S."/>
            <person name="Mao S."/>
        </authorList>
    </citation>
    <scope>NUCLEOTIDE SEQUENCE [LARGE SCALE GENOMIC DNA]</scope>
    <source>
        <strain evidence="1 2">13A</strain>
    </source>
</reference>